<feature type="transmembrane region" description="Helical" evidence="1">
    <location>
        <begin position="110"/>
        <end position="133"/>
    </location>
</feature>
<evidence type="ECO:0000259" key="2">
    <source>
        <dbReference type="Pfam" id="PF12158"/>
    </source>
</evidence>
<comment type="caution">
    <text evidence="3">The sequence shown here is derived from an EMBL/GenBank/DDBJ whole genome shotgun (WGS) entry which is preliminary data.</text>
</comment>
<evidence type="ECO:0000256" key="1">
    <source>
        <dbReference type="SAM" id="Phobius"/>
    </source>
</evidence>
<gene>
    <name evidence="3" type="ORF">IAA07_05460</name>
</gene>
<protein>
    <submittedName>
        <fullName evidence="3">DUF3592 domain-containing protein</fullName>
    </submittedName>
</protein>
<reference evidence="3" key="2">
    <citation type="submission" date="2021-04" db="EMBL/GenBank/DDBJ databases">
        <authorList>
            <person name="Gilroy R."/>
        </authorList>
    </citation>
    <scope>NUCLEOTIDE SEQUENCE</scope>
    <source>
        <strain evidence="3">CHK178-16964</strain>
    </source>
</reference>
<accession>A0A9D2KM61</accession>
<sequence>MTFVILMAAAVFSVILGAALILYGKKLYGACTSQAKGIVVDIYHSDLSQDDGYAPVIEFNAGGETVRARARTEKTGGRFRVPFEVGDQVELRYDPKNPKHFLVEGYDQNIIVYVGASGFLAAVILVVTAILFFR</sequence>
<evidence type="ECO:0000313" key="3">
    <source>
        <dbReference type="EMBL" id="HJA71017.1"/>
    </source>
</evidence>
<dbReference type="AlphaFoldDB" id="A0A9D2KM61"/>
<dbReference type="EMBL" id="DWZA01000051">
    <property type="protein sequence ID" value="HJA71017.1"/>
    <property type="molecule type" value="Genomic_DNA"/>
</dbReference>
<dbReference type="Pfam" id="PF12158">
    <property type="entry name" value="DUF3592"/>
    <property type="match status" value="1"/>
</dbReference>
<organism evidence="3 4">
    <name type="scientific">Candidatus Lachnoclostridium stercoravium</name>
    <dbReference type="NCBI Taxonomy" id="2838633"/>
    <lineage>
        <taxon>Bacteria</taxon>
        <taxon>Bacillati</taxon>
        <taxon>Bacillota</taxon>
        <taxon>Clostridia</taxon>
        <taxon>Lachnospirales</taxon>
        <taxon>Lachnospiraceae</taxon>
    </lineage>
</organism>
<keyword evidence="1" id="KW-0472">Membrane</keyword>
<keyword evidence="1" id="KW-1133">Transmembrane helix</keyword>
<reference evidence="3" key="1">
    <citation type="journal article" date="2021" name="PeerJ">
        <title>Extensive microbial diversity within the chicken gut microbiome revealed by metagenomics and culture.</title>
        <authorList>
            <person name="Gilroy R."/>
            <person name="Ravi A."/>
            <person name="Getino M."/>
            <person name="Pursley I."/>
            <person name="Horton D.L."/>
            <person name="Alikhan N.F."/>
            <person name="Baker D."/>
            <person name="Gharbi K."/>
            <person name="Hall N."/>
            <person name="Watson M."/>
            <person name="Adriaenssens E.M."/>
            <person name="Foster-Nyarko E."/>
            <person name="Jarju S."/>
            <person name="Secka A."/>
            <person name="Antonio M."/>
            <person name="Oren A."/>
            <person name="Chaudhuri R.R."/>
            <person name="La Ragione R."/>
            <person name="Hildebrand F."/>
            <person name="Pallen M.J."/>
        </authorList>
    </citation>
    <scope>NUCLEOTIDE SEQUENCE</scope>
    <source>
        <strain evidence="3">CHK178-16964</strain>
    </source>
</reference>
<evidence type="ECO:0000313" key="4">
    <source>
        <dbReference type="Proteomes" id="UP000823900"/>
    </source>
</evidence>
<name>A0A9D2KM61_9FIRM</name>
<keyword evidence="1" id="KW-0812">Transmembrane</keyword>
<proteinExistence type="predicted"/>
<dbReference type="InterPro" id="IPR021994">
    <property type="entry name" value="DUF3592"/>
</dbReference>
<dbReference type="Proteomes" id="UP000823900">
    <property type="component" value="Unassembled WGS sequence"/>
</dbReference>
<feature type="domain" description="DUF3592" evidence="2">
    <location>
        <begin position="37"/>
        <end position="105"/>
    </location>
</feature>